<proteinExistence type="predicted"/>
<dbReference type="Proteomes" id="UP001628156">
    <property type="component" value="Unassembled WGS sequence"/>
</dbReference>
<evidence type="ECO:0000313" key="1">
    <source>
        <dbReference type="EMBL" id="GAB1228058.1"/>
    </source>
</evidence>
<reference evidence="1 2" key="1">
    <citation type="journal article" date="2019" name="PLoS Negl. Trop. Dis.">
        <title>Whole genome sequencing of Entamoeba nuttalli reveals mammalian host-related molecular signatures and a novel octapeptide-repeat surface protein.</title>
        <authorList>
            <person name="Tanaka M."/>
            <person name="Makiuchi T."/>
            <person name="Komiyama T."/>
            <person name="Shiina T."/>
            <person name="Osaki K."/>
            <person name="Tachibana H."/>
        </authorList>
    </citation>
    <scope>NUCLEOTIDE SEQUENCE [LARGE SCALE GENOMIC DNA]</scope>
    <source>
        <strain evidence="1 2">P19-061405</strain>
    </source>
</reference>
<name>A0ABQ0DYX6_9EUKA</name>
<comment type="caution">
    <text evidence="1">The sequence shown here is derived from an EMBL/GenBank/DDBJ whole genome shotgun (WGS) entry which is preliminary data.</text>
</comment>
<organism evidence="1 2">
    <name type="scientific">Entamoeba nuttalli</name>
    <dbReference type="NCBI Taxonomy" id="412467"/>
    <lineage>
        <taxon>Eukaryota</taxon>
        <taxon>Amoebozoa</taxon>
        <taxon>Evosea</taxon>
        <taxon>Archamoebae</taxon>
        <taxon>Mastigamoebida</taxon>
        <taxon>Entamoebidae</taxon>
        <taxon>Entamoeba</taxon>
    </lineage>
</organism>
<protein>
    <submittedName>
        <fullName evidence="1">Uncharacterized protein</fullName>
    </submittedName>
</protein>
<sequence length="73" mass="8487">MTDFSINNFPISIQVDNIISNELPYAKVIQNSVQFESREFYEAYDFSEKSQFKTQDKEKDGFIEVSSGRGHNK</sequence>
<gene>
    <name evidence="1" type="ORF">ENUP19_0370G0028</name>
</gene>
<dbReference type="EMBL" id="BAAFRS010000370">
    <property type="protein sequence ID" value="GAB1228058.1"/>
    <property type="molecule type" value="Genomic_DNA"/>
</dbReference>
<evidence type="ECO:0000313" key="2">
    <source>
        <dbReference type="Proteomes" id="UP001628156"/>
    </source>
</evidence>
<keyword evidence="2" id="KW-1185">Reference proteome</keyword>
<accession>A0ABQ0DYX6</accession>